<protein>
    <submittedName>
        <fullName evidence="1">Transposase domain protein</fullName>
    </submittedName>
</protein>
<dbReference type="EMBL" id="CAQI01000055">
    <property type="protein sequence ID" value="CCQ48162.1"/>
    <property type="molecule type" value="Genomic_DNA"/>
</dbReference>
<gene>
    <name evidence="1" type="ORF">ARTSIC4J27_4161</name>
</gene>
<keyword evidence="2" id="KW-1185">Reference proteome</keyword>
<sequence length="53" mass="6196">MRRASFTSRLSPTAGLKVEGLENRFGAQAHLLVFGKFLDQELRNSFRAWVYWH</sequence>
<accession>A0A024H8F7</accession>
<organism evidence="1 2">
    <name type="scientific">Pseudarthrobacter siccitolerans</name>
    <dbReference type="NCBI Taxonomy" id="861266"/>
    <lineage>
        <taxon>Bacteria</taxon>
        <taxon>Bacillati</taxon>
        <taxon>Actinomycetota</taxon>
        <taxon>Actinomycetes</taxon>
        <taxon>Micrococcales</taxon>
        <taxon>Micrococcaceae</taxon>
        <taxon>Pseudarthrobacter</taxon>
    </lineage>
</organism>
<comment type="caution">
    <text evidence="1">The sequence shown here is derived from an EMBL/GenBank/DDBJ whole genome shotgun (WGS) entry which is preliminary data.</text>
</comment>
<dbReference type="Proteomes" id="UP000035722">
    <property type="component" value="Unassembled WGS sequence"/>
</dbReference>
<name>A0A024H8F7_9MICC</name>
<proteinExistence type="predicted"/>
<reference evidence="2" key="1">
    <citation type="journal article" date="2014" name="Genome Announc.">
        <title>Genome Sequence of Arthrobacter siccitolerans 4J27, a Xeroprotectant-Producing Desiccation-Tolerant Microorganism.</title>
        <authorList>
            <person name="Manzanera M."/>
            <person name="Santa-Cruz-Calvo L."/>
            <person name="Vilchez J.I."/>
            <person name="Garcia-Fontana C."/>
            <person name="Silva-Castro G.A."/>
            <person name="Calvo C."/>
            <person name="Gonzalez-Lopez J."/>
        </authorList>
    </citation>
    <scope>NUCLEOTIDE SEQUENCE [LARGE SCALE GENOMIC DNA]</scope>
    <source>
        <strain evidence="2">4J27</strain>
    </source>
</reference>
<evidence type="ECO:0000313" key="1">
    <source>
        <dbReference type="EMBL" id="CCQ48162.1"/>
    </source>
</evidence>
<evidence type="ECO:0000313" key="2">
    <source>
        <dbReference type="Proteomes" id="UP000035722"/>
    </source>
</evidence>
<dbReference type="AlphaFoldDB" id="A0A024H8F7"/>